<evidence type="ECO:0000313" key="2">
    <source>
        <dbReference type="Proteomes" id="UP001055439"/>
    </source>
</evidence>
<gene>
    <name evidence="1" type="ORF">MUK42_33653</name>
</gene>
<organism evidence="1 2">
    <name type="scientific">Musa troglodytarum</name>
    <name type="common">fe'i banana</name>
    <dbReference type="NCBI Taxonomy" id="320322"/>
    <lineage>
        <taxon>Eukaryota</taxon>
        <taxon>Viridiplantae</taxon>
        <taxon>Streptophyta</taxon>
        <taxon>Embryophyta</taxon>
        <taxon>Tracheophyta</taxon>
        <taxon>Spermatophyta</taxon>
        <taxon>Magnoliopsida</taxon>
        <taxon>Liliopsida</taxon>
        <taxon>Zingiberales</taxon>
        <taxon>Musaceae</taxon>
        <taxon>Musa</taxon>
    </lineage>
</organism>
<sequence length="76" mass="8473">MFSRVMSIASLQAKDVEEQPWVMRMESRRSHDDAIDSLDTRASILIVNKSKILTGLWGADATRHAGDEEALSAERA</sequence>
<proteinExistence type="predicted"/>
<reference evidence="1" key="1">
    <citation type="submission" date="2022-05" db="EMBL/GenBank/DDBJ databases">
        <title>The Musa troglodytarum L. genome provides insights into the mechanism of non-climacteric behaviour and enrichment of carotenoids.</title>
        <authorList>
            <person name="Wang J."/>
        </authorList>
    </citation>
    <scope>NUCLEOTIDE SEQUENCE</scope>
    <source>
        <tissue evidence="1">Leaf</tissue>
    </source>
</reference>
<evidence type="ECO:0000313" key="1">
    <source>
        <dbReference type="EMBL" id="URE11170.1"/>
    </source>
</evidence>
<name>A0A9E7GAM0_9LILI</name>
<dbReference type="EMBL" id="CP097508">
    <property type="protein sequence ID" value="URE11170.1"/>
    <property type="molecule type" value="Genomic_DNA"/>
</dbReference>
<dbReference type="Proteomes" id="UP001055439">
    <property type="component" value="Chromosome 6"/>
</dbReference>
<dbReference type="AlphaFoldDB" id="A0A9E7GAM0"/>
<protein>
    <submittedName>
        <fullName evidence="1">Uncharacterized protein</fullName>
    </submittedName>
</protein>
<accession>A0A9E7GAM0</accession>
<keyword evidence="2" id="KW-1185">Reference proteome</keyword>